<dbReference type="GO" id="GO:0046872">
    <property type="term" value="F:metal ion binding"/>
    <property type="evidence" value="ECO:0007669"/>
    <property type="project" value="UniProtKB-KW"/>
</dbReference>
<dbReference type="AlphaFoldDB" id="A0AAN8I1K3"/>
<evidence type="ECO:0000313" key="11">
    <source>
        <dbReference type="Proteomes" id="UP001316803"/>
    </source>
</evidence>
<evidence type="ECO:0000256" key="2">
    <source>
        <dbReference type="ARBA" id="ARBA00022487"/>
    </source>
</evidence>
<evidence type="ECO:0000256" key="3">
    <source>
        <dbReference type="ARBA" id="ARBA00022723"/>
    </source>
</evidence>
<dbReference type="Proteomes" id="UP001316803">
    <property type="component" value="Unassembled WGS sequence"/>
</dbReference>
<evidence type="ECO:0000256" key="4">
    <source>
        <dbReference type="ARBA" id="ARBA00022729"/>
    </source>
</evidence>
<keyword evidence="2" id="KW-0719">Serine esterase</keyword>
<evidence type="ECO:0000256" key="9">
    <source>
        <dbReference type="SAM" id="MobiDB-lite"/>
    </source>
</evidence>
<protein>
    <recommendedName>
        <fullName evidence="8">Carboxylic ester hydrolase</fullName>
        <ecNumber evidence="8">3.1.1.-</ecNumber>
    </recommendedName>
</protein>
<keyword evidence="7" id="KW-1015">Disulfide bond</keyword>
<dbReference type="SUPFAM" id="SSF53474">
    <property type="entry name" value="alpha/beta-Hydrolases"/>
    <property type="match status" value="1"/>
</dbReference>
<dbReference type="PANTHER" id="PTHR33938:SF8">
    <property type="entry name" value="CARBOXYLIC ESTER HYDROLASE"/>
    <property type="match status" value="1"/>
</dbReference>
<dbReference type="EMBL" id="JAKLMC020000038">
    <property type="protein sequence ID" value="KAK5949232.1"/>
    <property type="molecule type" value="Genomic_DNA"/>
</dbReference>
<evidence type="ECO:0000256" key="7">
    <source>
        <dbReference type="ARBA" id="ARBA00023157"/>
    </source>
</evidence>
<keyword evidence="6" id="KW-0106">Calcium</keyword>
<reference evidence="10 11" key="1">
    <citation type="submission" date="2022-12" db="EMBL/GenBank/DDBJ databases">
        <title>Genomic features and morphological characterization of a novel Knufia sp. strain isolated from spacecraft assembly facility.</title>
        <authorList>
            <person name="Teixeira M."/>
            <person name="Chander A.M."/>
            <person name="Stajich J.E."/>
            <person name="Venkateswaran K."/>
        </authorList>
    </citation>
    <scope>NUCLEOTIDE SEQUENCE [LARGE SCALE GENOMIC DNA]</scope>
    <source>
        <strain evidence="10 11">FJI-L2-BK-P2</strain>
    </source>
</reference>
<name>A0AAN8I1K3_9EURO</name>
<keyword evidence="5 8" id="KW-0378">Hydrolase</keyword>
<evidence type="ECO:0000313" key="10">
    <source>
        <dbReference type="EMBL" id="KAK5949232.1"/>
    </source>
</evidence>
<evidence type="ECO:0000256" key="5">
    <source>
        <dbReference type="ARBA" id="ARBA00022801"/>
    </source>
</evidence>
<feature type="region of interest" description="Disordered" evidence="9">
    <location>
        <begin position="536"/>
        <end position="558"/>
    </location>
</feature>
<keyword evidence="11" id="KW-1185">Reference proteome</keyword>
<sequence>MSVVSAASQQPLSFSSCAPSNLALPSISGLEFHPLQANVVQGASESLIQGLYVGHGAIEIKDVSYCNVSLSYSHTGHSDTVNVQVWLPSPDDWNNRLMAVGGGGFAAGLFYLSFWNMLGAVNDGYATVSTDAGHDGEKSEPENWALKAPGEVDMHLLEDFGYRAYGEQADIGKAIVESFYGSPPKKSYWNGCSTGGRQGLVMAQRYPEAFDGILANAPGINWAHLLPTIYWPQQVMNELGSYPRDCEFSAITAAAVEACDLDDGVKDGIIAGPDACKFNPHTMVGKEIDCGGTTVKISDAAAVVAEAAWSGPMTQDNSSLWHGFPADVALTGPNLYTATTVCPPIEEGLCTSATGFVPSSHWMQWFLAKHPQLDLTKVSRADFVKMFEQSVREYRSVLSTDNPDLSNFKKAGGRMITVHGTSDQIVPIGGSQDYYNSVLATDLGAREYYRYFEAPGAGHCFGGVGGHPEHVFEDLVAWVEEGRAPETLLARTDPNLVGRLSERPLCQYPLVARYDGTGDIDAAESYHCAEGYLKTGSSSKTSKSSDGTAKAATIHAEL</sequence>
<keyword evidence="3" id="KW-0479">Metal-binding</keyword>
<comment type="caution">
    <text evidence="10">The sequence shown here is derived from an EMBL/GenBank/DDBJ whole genome shotgun (WGS) entry which is preliminary data.</text>
</comment>
<dbReference type="InterPro" id="IPR011118">
    <property type="entry name" value="Tannase/feruloyl_esterase"/>
</dbReference>
<organism evidence="10 11">
    <name type="scientific">Knufia fluminis</name>
    <dbReference type="NCBI Taxonomy" id="191047"/>
    <lineage>
        <taxon>Eukaryota</taxon>
        <taxon>Fungi</taxon>
        <taxon>Dikarya</taxon>
        <taxon>Ascomycota</taxon>
        <taxon>Pezizomycotina</taxon>
        <taxon>Eurotiomycetes</taxon>
        <taxon>Chaetothyriomycetidae</taxon>
        <taxon>Chaetothyriales</taxon>
        <taxon>Trichomeriaceae</taxon>
        <taxon>Knufia</taxon>
    </lineage>
</organism>
<evidence type="ECO:0000256" key="6">
    <source>
        <dbReference type="ARBA" id="ARBA00022837"/>
    </source>
</evidence>
<dbReference type="PANTHER" id="PTHR33938">
    <property type="entry name" value="FERULOYL ESTERASE B-RELATED"/>
    <property type="match status" value="1"/>
</dbReference>
<evidence type="ECO:0000256" key="1">
    <source>
        <dbReference type="ARBA" id="ARBA00006249"/>
    </source>
</evidence>
<evidence type="ECO:0000256" key="8">
    <source>
        <dbReference type="RuleBase" id="RU361238"/>
    </source>
</evidence>
<dbReference type="InterPro" id="IPR029058">
    <property type="entry name" value="AB_hydrolase_fold"/>
</dbReference>
<keyword evidence="4" id="KW-0732">Signal</keyword>
<dbReference type="Gene3D" id="3.40.50.1820">
    <property type="entry name" value="alpha/beta hydrolase"/>
    <property type="match status" value="2"/>
</dbReference>
<comment type="similarity">
    <text evidence="1 8">Belongs to the tannase family.</text>
</comment>
<proteinExistence type="inferred from homology"/>
<accession>A0AAN8I1K3</accession>
<dbReference type="GO" id="GO:0030600">
    <property type="term" value="F:feruloyl esterase activity"/>
    <property type="evidence" value="ECO:0007669"/>
    <property type="project" value="UniProtKB-ARBA"/>
</dbReference>
<dbReference type="Pfam" id="PF07519">
    <property type="entry name" value="Tannase"/>
    <property type="match status" value="1"/>
</dbReference>
<dbReference type="EC" id="3.1.1.-" evidence="8"/>
<gene>
    <name evidence="10" type="ORF">OHC33_009773</name>
</gene>